<accession>A0AAV5L755</accession>
<gene>
    <name evidence="1" type="ORF">SLEP1_g41326</name>
</gene>
<comment type="caution">
    <text evidence="1">The sequence shown here is derived from an EMBL/GenBank/DDBJ whole genome shotgun (WGS) entry which is preliminary data.</text>
</comment>
<reference evidence="1 2" key="1">
    <citation type="journal article" date="2021" name="Commun. Biol.">
        <title>The genome of Shorea leprosula (Dipterocarpaceae) highlights the ecological relevance of drought in aseasonal tropical rainforests.</title>
        <authorList>
            <person name="Ng K.K.S."/>
            <person name="Kobayashi M.J."/>
            <person name="Fawcett J.A."/>
            <person name="Hatakeyama M."/>
            <person name="Paape T."/>
            <person name="Ng C.H."/>
            <person name="Ang C.C."/>
            <person name="Tnah L.H."/>
            <person name="Lee C.T."/>
            <person name="Nishiyama T."/>
            <person name="Sese J."/>
            <person name="O'Brien M.J."/>
            <person name="Copetti D."/>
            <person name="Mohd Noor M.I."/>
            <person name="Ong R.C."/>
            <person name="Putra M."/>
            <person name="Sireger I.Z."/>
            <person name="Indrioko S."/>
            <person name="Kosugi Y."/>
            <person name="Izuno A."/>
            <person name="Isagi Y."/>
            <person name="Lee S.L."/>
            <person name="Shimizu K.K."/>
        </authorList>
    </citation>
    <scope>NUCLEOTIDE SEQUENCE [LARGE SCALE GENOMIC DNA]</scope>
    <source>
        <strain evidence="1">214</strain>
    </source>
</reference>
<name>A0AAV5L755_9ROSI</name>
<sequence>MDHRQEVREKWRSRSIIRLDMLIGWLWIHCYKDIFLSPVPHGNCSSLGDIQQYNIIDIKQLQENALSIWPLLSG</sequence>
<dbReference type="Proteomes" id="UP001054252">
    <property type="component" value="Unassembled WGS sequence"/>
</dbReference>
<organism evidence="1 2">
    <name type="scientific">Rubroshorea leprosula</name>
    <dbReference type="NCBI Taxonomy" id="152421"/>
    <lineage>
        <taxon>Eukaryota</taxon>
        <taxon>Viridiplantae</taxon>
        <taxon>Streptophyta</taxon>
        <taxon>Embryophyta</taxon>
        <taxon>Tracheophyta</taxon>
        <taxon>Spermatophyta</taxon>
        <taxon>Magnoliopsida</taxon>
        <taxon>eudicotyledons</taxon>
        <taxon>Gunneridae</taxon>
        <taxon>Pentapetalae</taxon>
        <taxon>rosids</taxon>
        <taxon>malvids</taxon>
        <taxon>Malvales</taxon>
        <taxon>Dipterocarpaceae</taxon>
        <taxon>Rubroshorea</taxon>
    </lineage>
</organism>
<dbReference type="AlphaFoldDB" id="A0AAV5L755"/>
<keyword evidence="2" id="KW-1185">Reference proteome</keyword>
<evidence type="ECO:0000313" key="2">
    <source>
        <dbReference type="Proteomes" id="UP001054252"/>
    </source>
</evidence>
<dbReference type="EMBL" id="BPVZ01000097">
    <property type="protein sequence ID" value="GKV32741.1"/>
    <property type="molecule type" value="Genomic_DNA"/>
</dbReference>
<evidence type="ECO:0000313" key="1">
    <source>
        <dbReference type="EMBL" id="GKV32741.1"/>
    </source>
</evidence>
<proteinExistence type="predicted"/>
<protein>
    <submittedName>
        <fullName evidence="1">Uncharacterized protein</fullName>
    </submittedName>
</protein>